<proteinExistence type="predicted"/>
<accession>A0ACC6NZL1</accession>
<protein>
    <submittedName>
        <fullName evidence="1">GGDEF domain-containing protein</fullName>
        <ecNumber evidence="1">2.7.7.65</ecNumber>
    </submittedName>
</protein>
<dbReference type="EMBL" id="JAWDIE010000003">
    <property type="protein sequence ID" value="MEJ7137396.1"/>
    <property type="molecule type" value="Genomic_DNA"/>
</dbReference>
<keyword evidence="1" id="KW-0548">Nucleotidyltransferase</keyword>
<reference evidence="1" key="1">
    <citation type="submission" date="2023-10" db="EMBL/GenBank/DDBJ databases">
        <title>Amphibacter perezi, gen. nov., sp. nov. a novel taxa of the family Comamonadaceae, class Betaproteobacteria isolated from the skin microbiota of Pelophylax perezi from different populations.</title>
        <authorList>
            <person name="Costa S."/>
            <person name="Proenca D.N."/>
            <person name="Lopes I."/>
            <person name="Morais P.V."/>
        </authorList>
    </citation>
    <scope>NUCLEOTIDE SEQUENCE</scope>
    <source>
        <strain evidence="1">SL12-8</strain>
    </source>
</reference>
<gene>
    <name evidence="1" type="ORF">RV045_02985</name>
</gene>
<dbReference type="Proteomes" id="UP001364695">
    <property type="component" value="Unassembled WGS sequence"/>
</dbReference>
<sequence>MTTQPLSSHQTSTRPVSSSGFVRRSRLIAWLTGSSRRERRLPLLGLAAAALLVLGALPLVRHELTLNTAGDPTAWILLWSVLTLAGVGLGILGWTLASGLAAELRQARLDLDMASVQDLATRAYNKHHFLTLAEAEWTRCRRYGVDTALLLLHGDQLDQVLQRNGQACRDTLMREMVQVARGSLRKADILGRFAADQFAIFVPHTDHLGALDVAERIRSQVEQLALAWDGQTVRSTLSIGVASLGPGHSHLDSMITDAMKALVIAQNGGCNCVRAAPLQARRPPGRMVPPDTAGRLNVQRRRH</sequence>
<evidence type="ECO:0000313" key="2">
    <source>
        <dbReference type="Proteomes" id="UP001364695"/>
    </source>
</evidence>
<dbReference type="EC" id="2.7.7.65" evidence="1"/>
<name>A0ACC6NZL1_9BURK</name>
<keyword evidence="2" id="KW-1185">Reference proteome</keyword>
<organism evidence="1 2">
    <name type="scientific">Amphibiibacter pelophylacis</name>
    <dbReference type="NCBI Taxonomy" id="1799477"/>
    <lineage>
        <taxon>Bacteria</taxon>
        <taxon>Pseudomonadati</taxon>
        <taxon>Pseudomonadota</taxon>
        <taxon>Betaproteobacteria</taxon>
        <taxon>Burkholderiales</taxon>
        <taxon>Sphaerotilaceae</taxon>
        <taxon>Amphibiibacter</taxon>
    </lineage>
</organism>
<evidence type="ECO:0000313" key="1">
    <source>
        <dbReference type="EMBL" id="MEJ7137396.1"/>
    </source>
</evidence>
<comment type="caution">
    <text evidence="1">The sequence shown here is derived from an EMBL/GenBank/DDBJ whole genome shotgun (WGS) entry which is preliminary data.</text>
</comment>
<keyword evidence="1" id="KW-0808">Transferase</keyword>